<dbReference type="AlphaFoldDB" id="A0AAD0HNA0"/>
<dbReference type="EMBL" id="CP027116">
    <property type="protein sequence ID" value="AVM24231.1"/>
    <property type="molecule type" value="Genomic_DNA"/>
</dbReference>
<name>A0AAD0HNA0_BACPU</name>
<sequence length="121" mass="14196">MIINELRITSIDGNRWLPNKIEDILVGNKIDVEEVEEGLKFRSDNTYTLKPEDRLLLMFKNEHPKECFVHIETEGQTKHYKILKTKTIEISKSLIDKKFEFTLTLAKCSPTQIELFSKIDK</sequence>
<gene>
    <name evidence="1" type="ORF">C5695_10420</name>
</gene>
<accession>A0AAD0HNA0</accession>
<protein>
    <submittedName>
        <fullName evidence="1">Uncharacterized protein</fullName>
    </submittedName>
</protein>
<dbReference type="RefSeq" id="WP_117730662.1">
    <property type="nucleotide sequence ID" value="NZ_CP027116.1"/>
</dbReference>
<proteinExistence type="predicted"/>
<evidence type="ECO:0000313" key="2">
    <source>
        <dbReference type="Proteomes" id="UP000264960"/>
    </source>
</evidence>
<dbReference type="Proteomes" id="UP000264960">
    <property type="component" value="Chromosome"/>
</dbReference>
<evidence type="ECO:0000313" key="1">
    <source>
        <dbReference type="EMBL" id="AVM24231.1"/>
    </source>
</evidence>
<organism evidence="1 2">
    <name type="scientific">Bacillus pumilus</name>
    <name type="common">Bacillus mesentericus</name>
    <dbReference type="NCBI Taxonomy" id="1408"/>
    <lineage>
        <taxon>Bacteria</taxon>
        <taxon>Bacillati</taxon>
        <taxon>Bacillota</taxon>
        <taxon>Bacilli</taxon>
        <taxon>Bacillales</taxon>
        <taxon>Bacillaceae</taxon>
        <taxon>Bacillus</taxon>
    </lineage>
</organism>
<reference evidence="1 2" key="1">
    <citation type="submission" date="2018-02" db="EMBL/GenBank/DDBJ databases">
        <title>The complete genome of two Bacillus pumilus strains from Cuatro Cienegas, Coahuila, Mexico.</title>
        <authorList>
            <person name="Zarza E."/>
            <person name="Alcaraz L.D."/>
            <person name="Aguilar-Salinas B."/>
            <person name="Islas A."/>
            <person name="Olmedo-Alvarez G."/>
        </authorList>
    </citation>
    <scope>NUCLEOTIDE SEQUENCE [LARGE SCALE GENOMIC DNA]</scope>
    <source>
        <strain evidence="1 2">145</strain>
    </source>
</reference>